<sequence length="768" mass="80016">MTRHASRRKIAAALAAASALCVALAGCAGTSSNTATSTTSSSTSTAKTTTAAVKDTATKTTIESTLNLKNNTDQAWTYQSDADAWVLSIVSAVTNPELPDQQGVSVAVPGAYVTGIDTDGDGTADTTAQTATSGTAVKGSLVIDYKATITSENGQTYTAATAPIIFTTGAAGYSSQNNQLASTQYAADGYIAMASGNRGKQSTVTDADGNTTYTGDAPLCLVDQKAAARYVKYNIMLGNLPGNVDRLVTTGGSGGGAHAAMFAATGNNEDYYDYLAEAGAVGVYKTTDGGWTSSVTINNTTKAISDGAWGTIAYSAITPLAQADMALAFEYYLDPDHEYSSDFQKKMAKYLAAEYMEYINGLNLKVKESAVGFDLNGDGDKKDTVKLTIEHDSGSKYKSTNGYHGTYLDLYLAEFEQNLQWYVDNLGYASGWTWFDKDGNALSDAEVAAMSTADKATAFLEGRYAKSSSSSDGMGRPGGAGGSGTPGDGNAPSGEPPSGEAPSGETPSGAAPNGGSSSSSSQTEVVGTPDAGTTQSSSGSQDSANYDSFSAMLAAYKSDIASVEQGDKYGNNIVELYDPLNYIGADGTDDPTWTRVVMGASEGDMSMFGSLNMEIAWLNAGVNATIEWQWDGGHVPSETLGESLSLTVDEMVGKYDKSAKKITKAKAETVTENGDATEATGTDISSWVKTKKSSKTTSGLSVSFTLAAAAAYRAKGASKAVPGFDVIDYGQEDYEFGNATQDARHWDKYVLAVLQEHEDELSPLFNAS</sequence>
<protein>
    <submittedName>
        <fullName evidence="3">Esterase</fullName>
    </submittedName>
</protein>
<evidence type="ECO:0000313" key="4">
    <source>
        <dbReference type="Proteomes" id="UP000287533"/>
    </source>
</evidence>
<dbReference type="InterPro" id="IPR029058">
    <property type="entry name" value="AB_hydrolase_fold"/>
</dbReference>
<feature type="signal peptide" evidence="2">
    <location>
        <begin position="1"/>
        <end position="25"/>
    </location>
</feature>
<dbReference type="AlphaFoldDB" id="A0A430FNK6"/>
<comment type="caution">
    <text evidence="3">The sequence shown here is derived from an EMBL/GenBank/DDBJ whole genome shotgun (WGS) entry which is preliminary data.</text>
</comment>
<proteinExistence type="predicted"/>
<feature type="compositionally biased region" description="Low complexity" evidence="1">
    <location>
        <begin position="530"/>
        <end position="543"/>
    </location>
</feature>
<feature type="region of interest" description="Disordered" evidence="1">
    <location>
        <begin position="30"/>
        <end position="54"/>
    </location>
</feature>
<dbReference type="RefSeq" id="WP_125979684.1">
    <property type="nucleotide sequence ID" value="NZ_QXGL01000001.1"/>
</dbReference>
<organism evidence="3 4">
    <name type="scientific">Bifidobacterium goeldii</name>
    <dbReference type="NCBI Taxonomy" id="2306975"/>
    <lineage>
        <taxon>Bacteria</taxon>
        <taxon>Bacillati</taxon>
        <taxon>Actinomycetota</taxon>
        <taxon>Actinomycetes</taxon>
        <taxon>Bifidobacteriales</taxon>
        <taxon>Bifidobacteriaceae</taxon>
        <taxon>Bifidobacterium</taxon>
    </lineage>
</organism>
<dbReference type="Proteomes" id="UP000287533">
    <property type="component" value="Unassembled WGS sequence"/>
</dbReference>
<dbReference type="PROSITE" id="PS51257">
    <property type="entry name" value="PROKAR_LIPOPROTEIN"/>
    <property type="match status" value="1"/>
</dbReference>
<dbReference type="SUPFAM" id="SSF53474">
    <property type="entry name" value="alpha/beta-Hydrolases"/>
    <property type="match status" value="1"/>
</dbReference>
<name>A0A430FNK6_9BIFI</name>
<feature type="compositionally biased region" description="Gly residues" evidence="1">
    <location>
        <begin position="475"/>
        <end position="487"/>
    </location>
</feature>
<keyword evidence="4" id="KW-1185">Reference proteome</keyword>
<keyword evidence="2" id="KW-0732">Signal</keyword>
<dbReference type="Gene3D" id="3.40.50.1820">
    <property type="entry name" value="alpha/beta hydrolase"/>
    <property type="match status" value="2"/>
</dbReference>
<accession>A0A430FNK6</accession>
<dbReference type="EMBL" id="QXGL01000001">
    <property type="protein sequence ID" value="RSX54399.1"/>
    <property type="molecule type" value="Genomic_DNA"/>
</dbReference>
<feature type="region of interest" description="Disordered" evidence="1">
    <location>
        <begin position="465"/>
        <end position="543"/>
    </location>
</feature>
<gene>
    <name evidence="3" type="ORF">D2E25_0707</name>
</gene>
<evidence type="ECO:0000256" key="1">
    <source>
        <dbReference type="SAM" id="MobiDB-lite"/>
    </source>
</evidence>
<feature type="compositionally biased region" description="Low complexity" evidence="1">
    <location>
        <begin position="488"/>
        <end position="521"/>
    </location>
</feature>
<reference evidence="3 4" key="1">
    <citation type="submission" date="2018-09" db="EMBL/GenBank/DDBJ databases">
        <title>Characterization of the phylogenetic diversity of five novel species belonging to the genus Bifidobacterium.</title>
        <authorList>
            <person name="Lugli G.A."/>
            <person name="Duranti S."/>
            <person name="Milani C."/>
        </authorList>
    </citation>
    <scope>NUCLEOTIDE SEQUENCE [LARGE SCALE GENOMIC DNA]</scope>
    <source>
        <strain evidence="3 4">2034B</strain>
    </source>
</reference>
<feature type="chain" id="PRO_5039494281" evidence="2">
    <location>
        <begin position="26"/>
        <end position="768"/>
    </location>
</feature>
<evidence type="ECO:0000256" key="2">
    <source>
        <dbReference type="SAM" id="SignalP"/>
    </source>
</evidence>
<dbReference type="OrthoDB" id="923957at2"/>
<evidence type="ECO:0000313" key="3">
    <source>
        <dbReference type="EMBL" id="RSX54399.1"/>
    </source>
</evidence>